<evidence type="ECO:0000256" key="3">
    <source>
        <dbReference type="ARBA" id="ARBA00022729"/>
    </source>
</evidence>
<evidence type="ECO:0000256" key="8">
    <source>
        <dbReference type="PROSITE-ProRule" id="PRU00043"/>
    </source>
</evidence>
<evidence type="ECO:0000313" key="10">
    <source>
        <dbReference type="EMBL" id="MEQ2305064.1"/>
    </source>
</evidence>
<evidence type="ECO:0000256" key="4">
    <source>
        <dbReference type="ARBA" id="ARBA00022737"/>
    </source>
</evidence>
<dbReference type="PROSITE" id="PS50268">
    <property type="entry name" value="CADHERIN_2"/>
    <property type="match status" value="1"/>
</dbReference>
<keyword evidence="6" id="KW-1133">Transmembrane helix</keyword>
<feature type="domain" description="Cadherin" evidence="9">
    <location>
        <begin position="13"/>
        <end position="83"/>
    </location>
</feature>
<proteinExistence type="predicted"/>
<dbReference type="EMBL" id="JAHRIP010061054">
    <property type="protein sequence ID" value="MEQ2305064.1"/>
    <property type="molecule type" value="Genomic_DNA"/>
</dbReference>
<evidence type="ECO:0000256" key="6">
    <source>
        <dbReference type="ARBA" id="ARBA00022989"/>
    </source>
</evidence>
<keyword evidence="4" id="KW-0677">Repeat</keyword>
<dbReference type="InterPro" id="IPR002126">
    <property type="entry name" value="Cadherin-like_dom"/>
</dbReference>
<keyword evidence="7" id="KW-0472">Membrane</keyword>
<feature type="non-terminal residue" evidence="10">
    <location>
        <position position="1"/>
    </location>
</feature>
<keyword evidence="3" id="KW-0732">Signal</keyword>
<dbReference type="PANTHER" id="PTHR24027:SF422">
    <property type="entry name" value="CADHERIN DOMAIN-CONTAINING PROTEIN"/>
    <property type="match status" value="1"/>
</dbReference>
<protein>
    <recommendedName>
        <fullName evidence="9">Cadherin domain-containing protein</fullName>
    </recommendedName>
</protein>
<comment type="caution">
    <text evidence="10">The sequence shown here is derived from an EMBL/GenBank/DDBJ whole genome shotgun (WGS) entry which is preliminary data.</text>
</comment>
<evidence type="ECO:0000259" key="9">
    <source>
        <dbReference type="PROSITE" id="PS50268"/>
    </source>
</evidence>
<keyword evidence="11" id="KW-1185">Reference proteome</keyword>
<name>A0ABV0ZFQ2_9TELE</name>
<keyword evidence="5 8" id="KW-0106">Calcium</keyword>
<evidence type="ECO:0000256" key="2">
    <source>
        <dbReference type="ARBA" id="ARBA00022692"/>
    </source>
</evidence>
<comment type="subcellular location">
    <subcellularLocation>
        <location evidence="1">Membrane</location>
        <topology evidence="1">Single-pass membrane protein</topology>
    </subcellularLocation>
</comment>
<dbReference type="Proteomes" id="UP001469553">
    <property type="component" value="Unassembled WGS sequence"/>
</dbReference>
<dbReference type="PRINTS" id="PR00205">
    <property type="entry name" value="CADHERIN"/>
</dbReference>
<evidence type="ECO:0000256" key="1">
    <source>
        <dbReference type="ARBA" id="ARBA00004167"/>
    </source>
</evidence>
<dbReference type="PANTHER" id="PTHR24027">
    <property type="entry name" value="CADHERIN-23"/>
    <property type="match status" value="1"/>
</dbReference>
<sequence length="175" mass="19704">FLVVLAISFQKEQISYSLLINPSSLFSIRQDTGDISLTRTLDYESDQRRYLLMVRASEEPGSLSTATEVQVLITDENDCVPEFLQSIYSVDGVPETVTTATSLLQATVEKKNSLLTGRNHQQNQAQCGRPSATTDWGFERTEQRHKENKEALIQESFLWEGKVNVNGCSSFSRFT</sequence>
<dbReference type="SUPFAM" id="SSF49313">
    <property type="entry name" value="Cadherin-like"/>
    <property type="match status" value="1"/>
</dbReference>
<dbReference type="InterPro" id="IPR015919">
    <property type="entry name" value="Cadherin-like_sf"/>
</dbReference>
<dbReference type="Gene3D" id="2.60.40.60">
    <property type="entry name" value="Cadherins"/>
    <property type="match status" value="1"/>
</dbReference>
<keyword evidence="2" id="KW-0812">Transmembrane</keyword>
<organism evidence="10 11">
    <name type="scientific">Ameca splendens</name>
    <dbReference type="NCBI Taxonomy" id="208324"/>
    <lineage>
        <taxon>Eukaryota</taxon>
        <taxon>Metazoa</taxon>
        <taxon>Chordata</taxon>
        <taxon>Craniata</taxon>
        <taxon>Vertebrata</taxon>
        <taxon>Euteleostomi</taxon>
        <taxon>Actinopterygii</taxon>
        <taxon>Neopterygii</taxon>
        <taxon>Teleostei</taxon>
        <taxon>Neoteleostei</taxon>
        <taxon>Acanthomorphata</taxon>
        <taxon>Ovalentaria</taxon>
        <taxon>Atherinomorphae</taxon>
        <taxon>Cyprinodontiformes</taxon>
        <taxon>Goodeidae</taxon>
        <taxon>Ameca</taxon>
    </lineage>
</organism>
<gene>
    <name evidence="10" type="ORF">AMECASPLE_033694</name>
</gene>
<dbReference type="Pfam" id="PF00028">
    <property type="entry name" value="Cadherin"/>
    <property type="match status" value="1"/>
</dbReference>
<accession>A0ABV0ZFQ2</accession>
<reference evidence="10 11" key="1">
    <citation type="submission" date="2021-06" db="EMBL/GenBank/DDBJ databases">
        <authorList>
            <person name="Palmer J.M."/>
        </authorList>
    </citation>
    <scope>NUCLEOTIDE SEQUENCE [LARGE SCALE GENOMIC DNA]</scope>
    <source>
        <strain evidence="10 11">AS_MEX2019</strain>
        <tissue evidence="10">Muscle</tissue>
    </source>
</reference>
<evidence type="ECO:0000256" key="7">
    <source>
        <dbReference type="ARBA" id="ARBA00023136"/>
    </source>
</evidence>
<dbReference type="CDD" id="cd11304">
    <property type="entry name" value="Cadherin_repeat"/>
    <property type="match status" value="1"/>
</dbReference>
<evidence type="ECO:0000313" key="11">
    <source>
        <dbReference type="Proteomes" id="UP001469553"/>
    </source>
</evidence>
<dbReference type="SMART" id="SM00112">
    <property type="entry name" value="CA"/>
    <property type="match status" value="1"/>
</dbReference>
<evidence type="ECO:0000256" key="5">
    <source>
        <dbReference type="ARBA" id="ARBA00022837"/>
    </source>
</evidence>
<dbReference type="InterPro" id="IPR039808">
    <property type="entry name" value="Cadherin"/>
</dbReference>